<gene>
    <name evidence="2" type="ORF">R3P96_05345</name>
</gene>
<evidence type="ECO:0000313" key="2">
    <source>
        <dbReference type="EMBL" id="MDV6260759.1"/>
    </source>
</evidence>
<accession>A0ABU4B991</accession>
<evidence type="ECO:0000256" key="1">
    <source>
        <dbReference type="SAM" id="Phobius"/>
    </source>
</evidence>
<keyword evidence="3" id="KW-1185">Reference proteome</keyword>
<evidence type="ECO:0000313" key="3">
    <source>
        <dbReference type="Proteomes" id="UP001185755"/>
    </source>
</evidence>
<sequence length="196" mass="20924">MQDCDDGNLGRFENSTSVLVETGIYGELDLIYRDDEICGSYRGGVPITVTISRTGPRTSDSAPIGTRAAAHLQASIDGRDIVLDPGRARLFKRSYRIGIQYSGRTLTLRAKNLEDSVLLDGSSDRGDNEFGVLTRVFGGGVDVLWSLPFTMVNKTIEPPTPSREDALVGIVVAAAFGTGGLSLTTIVMGALESILP</sequence>
<keyword evidence="1" id="KW-0812">Transmembrane</keyword>
<comment type="caution">
    <text evidence="2">The sequence shown here is derived from an EMBL/GenBank/DDBJ whole genome shotgun (WGS) entry which is preliminary data.</text>
</comment>
<protein>
    <submittedName>
        <fullName evidence="2">Uncharacterized protein</fullName>
    </submittedName>
</protein>
<keyword evidence="1" id="KW-1133">Transmembrane helix</keyword>
<keyword evidence="1" id="KW-0472">Membrane</keyword>
<organism evidence="2 3">
    <name type="scientific">Rhodococcoides yunnanense</name>
    <dbReference type="NCBI Taxonomy" id="278209"/>
    <lineage>
        <taxon>Bacteria</taxon>
        <taxon>Bacillati</taxon>
        <taxon>Actinomycetota</taxon>
        <taxon>Actinomycetes</taxon>
        <taxon>Mycobacteriales</taxon>
        <taxon>Nocardiaceae</taxon>
        <taxon>Rhodococcoides</taxon>
    </lineage>
</organism>
<dbReference type="EMBL" id="JAWLJX010000001">
    <property type="protein sequence ID" value="MDV6260759.1"/>
    <property type="molecule type" value="Genomic_DNA"/>
</dbReference>
<reference evidence="2 3" key="1">
    <citation type="submission" date="2023-10" db="EMBL/GenBank/DDBJ databases">
        <title>Development of a sustainable strategy for remediation of hydrocarbon-contaminated territories based on the waste exchange concept.</title>
        <authorList>
            <person name="Krivoruchko A."/>
        </authorList>
    </citation>
    <scope>NUCLEOTIDE SEQUENCE [LARGE SCALE GENOMIC DNA]</scope>
    <source>
        <strain evidence="2 3">IEGM 1323</strain>
    </source>
</reference>
<dbReference type="RefSeq" id="WP_317563505.1">
    <property type="nucleotide sequence ID" value="NZ_JAWLJX010000001.1"/>
</dbReference>
<feature type="transmembrane region" description="Helical" evidence="1">
    <location>
        <begin position="166"/>
        <end position="191"/>
    </location>
</feature>
<name>A0ABU4B991_9NOCA</name>
<dbReference type="Proteomes" id="UP001185755">
    <property type="component" value="Unassembled WGS sequence"/>
</dbReference>
<proteinExistence type="predicted"/>